<dbReference type="AlphaFoldDB" id="A0A4C1SCW3"/>
<dbReference type="EMBL" id="BGZK01003254">
    <property type="protein sequence ID" value="GBO99236.1"/>
    <property type="molecule type" value="Genomic_DNA"/>
</dbReference>
<evidence type="ECO:0000313" key="3">
    <source>
        <dbReference type="Proteomes" id="UP000299102"/>
    </source>
</evidence>
<proteinExistence type="predicted"/>
<evidence type="ECO:0000313" key="2">
    <source>
        <dbReference type="EMBL" id="GBO99236.1"/>
    </source>
</evidence>
<feature type="region of interest" description="Disordered" evidence="1">
    <location>
        <begin position="53"/>
        <end position="85"/>
    </location>
</feature>
<name>A0A4C1SCW3_EUMVA</name>
<comment type="caution">
    <text evidence="2">The sequence shown here is derived from an EMBL/GenBank/DDBJ whole genome shotgun (WGS) entry which is preliminary data.</text>
</comment>
<evidence type="ECO:0000256" key="1">
    <source>
        <dbReference type="SAM" id="MobiDB-lite"/>
    </source>
</evidence>
<feature type="compositionally biased region" description="Basic and acidic residues" evidence="1">
    <location>
        <begin position="71"/>
        <end position="85"/>
    </location>
</feature>
<reference evidence="2 3" key="1">
    <citation type="journal article" date="2019" name="Commun. Biol.">
        <title>The bagworm genome reveals a unique fibroin gene that provides high tensile strength.</title>
        <authorList>
            <person name="Kono N."/>
            <person name="Nakamura H."/>
            <person name="Ohtoshi R."/>
            <person name="Tomita M."/>
            <person name="Numata K."/>
            <person name="Arakawa K."/>
        </authorList>
    </citation>
    <scope>NUCLEOTIDE SEQUENCE [LARGE SCALE GENOMIC DNA]</scope>
</reference>
<accession>A0A4C1SCW3</accession>
<dbReference type="Proteomes" id="UP000299102">
    <property type="component" value="Unassembled WGS sequence"/>
</dbReference>
<sequence length="85" mass="9383">MRYRSAAARASQCGADRLKLKEAHVENEWSQIAINGSPGARGRRRPHARRIEKLGPRGLHPAHCGSGAADDPDRRRVHDVLDPKA</sequence>
<gene>
    <name evidence="2" type="ORF">EVAR_66946_1</name>
</gene>
<protein>
    <submittedName>
        <fullName evidence="2">Uncharacterized protein</fullName>
    </submittedName>
</protein>
<keyword evidence="3" id="KW-1185">Reference proteome</keyword>
<organism evidence="2 3">
    <name type="scientific">Eumeta variegata</name>
    <name type="common">Bagworm moth</name>
    <name type="synonym">Eumeta japonica</name>
    <dbReference type="NCBI Taxonomy" id="151549"/>
    <lineage>
        <taxon>Eukaryota</taxon>
        <taxon>Metazoa</taxon>
        <taxon>Ecdysozoa</taxon>
        <taxon>Arthropoda</taxon>
        <taxon>Hexapoda</taxon>
        <taxon>Insecta</taxon>
        <taxon>Pterygota</taxon>
        <taxon>Neoptera</taxon>
        <taxon>Endopterygota</taxon>
        <taxon>Lepidoptera</taxon>
        <taxon>Glossata</taxon>
        <taxon>Ditrysia</taxon>
        <taxon>Tineoidea</taxon>
        <taxon>Psychidae</taxon>
        <taxon>Oiketicinae</taxon>
        <taxon>Eumeta</taxon>
    </lineage>
</organism>